<proteinExistence type="predicted"/>
<dbReference type="FunFam" id="2.30.30.490:FF:000022">
    <property type="entry name" value="Blast:Metastasis-associated protein MTA3"/>
    <property type="match status" value="1"/>
</dbReference>
<dbReference type="GO" id="GO:0042826">
    <property type="term" value="F:histone deacetylase binding"/>
    <property type="evidence" value="ECO:0007669"/>
    <property type="project" value="TreeGrafter"/>
</dbReference>
<gene>
    <name evidence="2" type="ORF">PMACD_LOCUS8495</name>
</gene>
<dbReference type="InterPro" id="IPR040138">
    <property type="entry name" value="MIER/MTA"/>
</dbReference>
<accession>A0A821T6K8</accession>
<dbReference type="OrthoDB" id="2193595at2759"/>
<dbReference type="PANTHER" id="PTHR10865">
    <property type="entry name" value="METASTASIS-ASSOCIATED PROTEIN AND MESODERM INDUCTION EARLY RESPONSE PROTEIN"/>
    <property type="match status" value="1"/>
</dbReference>
<dbReference type="GO" id="GO:0003682">
    <property type="term" value="F:chromatin binding"/>
    <property type="evidence" value="ECO:0007669"/>
    <property type="project" value="InterPro"/>
</dbReference>
<dbReference type="EMBL" id="CAJOBZ010000022">
    <property type="protein sequence ID" value="CAF4867938.1"/>
    <property type="molecule type" value="Genomic_DNA"/>
</dbReference>
<dbReference type="PANTHER" id="PTHR10865:SF29">
    <property type="entry name" value="METASTASIS ASSOCIATED 1-LIKE, ISOFORM D"/>
    <property type="match status" value="1"/>
</dbReference>
<protein>
    <recommendedName>
        <fullName evidence="1">BAH domain-containing protein</fullName>
    </recommendedName>
</protein>
<feature type="domain" description="BAH" evidence="1">
    <location>
        <begin position="4"/>
        <end position="106"/>
    </location>
</feature>
<dbReference type="Gene3D" id="2.30.30.490">
    <property type="match status" value="1"/>
</dbReference>
<dbReference type="GO" id="GO:0003714">
    <property type="term" value="F:transcription corepressor activity"/>
    <property type="evidence" value="ECO:0007669"/>
    <property type="project" value="TreeGrafter"/>
</dbReference>
<keyword evidence="3" id="KW-1185">Reference proteome</keyword>
<organism evidence="2 3">
    <name type="scientific">Pieris macdunnoughi</name>
    <dbReference type="NCBI Taxonomy" id="345717"/>
    <lineage>
        <taxon>Eukaryota</taxon>
        <taxon>Metazoa</taxon>
        <taxon>Ecdysozoa</taxon>
        <taxon>Arthropoda</taxon>
        <taxon>Hexapoda</taxon>
        <taxon>Insecta</taxon>
        <taxon>Pterygota</taxon>
        <taxon>Neoptera</taxon>
        <taxon>Endopterygota</taxon>
        <taxon>Lepidoptera</taxon>
        <taxon>Glossata</taxon>
        <taxon>Ditrysia</taxon>
        <taxon>Papilionoidea</taxon>
        <taxon>Pieridae</taxon>
        <taxon>Pierinae</taxon>
        <taxon>Pieris</taxon>
    </lineage>
</organism>
<dbReference type="GO" id="GO:0016581">
    <property type="term" value="C:NuRD complex"/>
    <property type="evidence" value="ECO:0007669"/>
    <property type="project" value="TreeGrafter"/>
</dbReference>
<evidence type="ECO:0000259" key="1">
    <source>
        <dbReference type="PROSITE" id="PS51038"/>
    </source>
</evidence>
<name>A0A821T6K8_9NEOP</name>
<comment type="caution">
    <text evidence="2">The sequence shown here is derived from an EMBL/GenBank/DDBJ whole genome shotgun (WGS) entry which is preliminary data.</text>
</comment>
<evidence type="ECO:0000313" key="2">
    <source>
        <dbReference type="EMBL" id="CAF4867938.1"/>
    </source>
</evidence>
<dbReference type="GO" id="GO:0003713">
    <property type="term" value="F:transcription coactivator activity"/>
    <property type="evidence" value="ECO:0007669"/>
    <property type="project" value="TreeGrafter"/>
</dbReference>
<dbReference type="Pfam" id="PF01426">
    <property type="entry name" value="BAH"/>
    <property type="match status" value="1"/>
</dbReference>
<dbReference type="InterPro" id="IPR043151">
    <property type="entry name" value="BAH_sf"/>
</dbReference>
<dbReference type="Proteomes" id="UP000663880">
    <property type="component" value="Unassembled WGS sequence"/>
</dbReference>
<reference evidence="2" key="1">
    <citation type="submission" date="2021-02" db="EMBL/GenBank/DDBJ databases">
        <authorList>
            <person name="Steward A R."/>
        </authorList>
    </citation>
    <scope>NUCLEOTIDE SEQUENCE</scope>
</reference>
<dbReference type="InterPro" id="IPR001025">
    <property type="entry name" value="BAH_dom"/>
</dbReference>
<evidence type="ECO:0000313" key="3">
    <source>
        <dbReference type="Proteomes" id="UP000663880"/>
    </source>
</evidence>
<sequence>MAANMYRVGDCVYFETSSTSPYQIRRIEELNKTASGNVEAKVMCFYRRRDLPNPLIQLADKHQSKYIFDYVVLSNPEMGGRGRQTSGQLSNEYDLHGYLVYVGSTL</sequence>
<dbReference type="AlphaFoldDB" id="A0A821T6K8"/>
<dbReference type="PROSITE" id="PS51038">
    <property type="entry name" value="BAH"/>
    <property type="match status" value="1"/>
</dbReference>
<dbReference type="GO" id="GO:0000122">
    <property type="term" value="P:negative regulation of transcription by RNA polymerase II"/>
    <property type="evidence" value="ECO:0007669"/>
    <property type="project" value="TreeGrafter"/>
</dbReference>